<keyword evidence="14 21" id="KW-0067">ATP-binding</keyword>
<dbReference type="SUPFAM" id="SSF52047">
    <property type="entry name" value="RNI-like"/>
    <property type="match status" value="1"/>
</dbReference>
<evidence type="ECO:0000256" key="6">
    <source>
        <dbReference type="ARBA" id="ARBA00022553"/>
    </source>
</evidence>
<dbReference type="PANTHER" id="PTHR48056:SF89">
    <property type="entry name" value="OS06G0585982 PROTEIN"/>
    <property type="match status" value="1"/>
</dbReference>
<feature type="transmembrane region" description="Helical" evidence="22">
    <location>
        <begin position="689"/>
        <end position="711"/>
    </location>
</feature>
<sequence length="1068" mass="117224">MEEAVGGQFSQVYSLNELKEDNRDVSMASVGLLLPCEIFFEILSWLSMKNLVRCKCVCKQWYKLIEDHTFIVKHLSCTKAVTLYFEDNVESLDVDGLGLLEQRRSVSCGRLHQRVIDLDLRNQSIGGHLSPFIGNLSFLRSIQLDDNLLYGEIPHEVGRLYRLETLALPNNFFSGTIPTNLSLCSNLVKFYADGNHLMGDIPSEIGNLLKLEQLYIGRNRLTGEIPASIGNLSALQELNLLENSLVGRIPDMLGQLRQLTYVNLAVNKFFGMVPASIYNISSLERLVLGSNRLNGSLPPNIGFTLPNLKLFVISYNEFTGSLPDSISNSSNLVKFSISENNFKGKVSIDFSGLNNLNWINMGRNNLGTGTVNDLGFVTSLINCSKLEVFGLRSNQFGGVLPHSIANLSTTIKSIAIGLNQISGTIPSGIGNLVNLTGIGMEKNRLSGTIPHGIGELKSLQVLALGQNNLQGSIPSSLGNLTLLNKLGLNSNNLQGNIPSSLGNCQNLILLLLSNNKLTGIVPQQILEITTLSLGLDISDNLLSGHFPLEVGNLKNLVALGISNNMFSGEIPFTLGGCSCLEYLYLQGNSFSGSIPPSFSSLKSMKELDLSSNNLSGRIPEYLEKLSFLESLNLSYNEFEGDVPTKGVFMNKTNISLVGNKGLCGGIAELHLPLCHSKGSKKSEIRLLRVVIPVIAAVLILSSVVGFFVVVARRKKFANRTSMMLHMDEQFPMVSYAELSKATNEFSPSNMIGQGRYGSVYKGILAEVRMPVAVKVINLQQKGASKSFMAECEALRNIRHRNLIKIITLCSSIDFKRADFKALVYEYMQNGSLEEWLHQSNDQVNVSNLSLIQRLNIAIDVASAIEYLHHHCQPPIVHGDLKPSNVLLDCDMVAHVGDFGLAKFLSENPVSTESRTQSSSIGIKGTIGYVAPEYGMGSQASMPGDVYSLGIFLLEMFTGKRPTDSVFHDELNIHDFAKMSLPERVMEIAEPSLLLEVTTDNNVENFARLHGEGRVGMEECLVGAMRIGVLCSMESPTDRMEMTDVVAKLCAIRENFISKRTRDVRPSCR</sequence>
<dbReference type="FunFam" id="1.10.510.10:FF:000358">
    <property type="entry name" value="Putative leucine-rich repeat receptor-like serine/threonine-protein kinase"/>
    <property type="match status" value="1"/>
</dbReference>
<dbReference type="InterPro" id="IPR032675">
    <property type="entry name" value="LRR_dom_sf"/>
</dbReference>
<protein>
    <recommendedName>
        <fullName evidence="3">non-specific serine/threonine protein kinase</fullName>
        <ecNumber evidence="3">2.7.11.1</ecNumber>
    </recommendedName>
</protein>
<dbReference type="InterPro" id="IPR003591">
    <property type="entry name" value="Leu-rich_rpt_typical-subtyp"/>
</dbReference>
<evidence type="ECO:0000256" key="21">
    <source>
        <dbReference type="PROSITE-ProRule" id="PRU10141"/>
    </source>
</evidence>
<evidence type="ECO:0000313" key="26">
    <source>
        <dbReference type="Proteomes" id="UP001168877"/>
    </source>
</evidence>
<evidence type="ECO:0000256" key="9">
    <source>
        <dbReference type="ARBA" id="ARBA00022692"/>
    </source>
</evidence>
<dbReference type="GO" id="GO:0005886">
    <property type="term" value="C:plasma membrane"/>
    <property type="evidence" value="ECO:0007669"/>
    <property type="project" value="UniProtKB-SubCell"/>
</dbReference>
<dbReference type="EC" id="2.7.11.1" evidence="3"/>
<evidence type="ECO:0000259" key="24">
    <source>
        <dbReference type="PROSITE" id="PS50181"/>
    </source>
</evidence>
<dbReference type="Gene3D" id="1.20.1280.50">
    <property type="match status" value="1"/>
</dbReference>
<dbReference type="SUPFAM" id="SSF81383">
    <property type="entry name" value="F-box domain"/>
    <property type="match status" value="1"/>
</dbReference>
<dbReference type="InterPro" id="IPR050647">
    <property type="entry name" value="Plant_LRR-RLKs"/>
</dbReference>
<evidence type="ECO:0000256" key="20">
    <source>
        <dbReference type="ARBA" id="ARBA00048679"/>
    </source>
</evidence>
<feature type="binding site" evidence="21">
    <location>
        <position position="774"/>
    </location>
    <ligand>
        <name>ATP</name>
        <dbReference type="ChEBI" id="CHEBI:30616"/>
    </ligand>
</feature>
<dbReference type="Gene3D" id="3.30.200.20">
    <property type="entry name" value="Phosphorylase Kinase, domain 1"/>
    <property type="match status" value="1"/>
</dbReference>
<keyword evidence="9 22" id="KW-0812">Transmembrane</keyword>
<evidence type="ECO:0000256" key="14">
    <source>
        <dbReference type="ARBA" id="ARBA00022840"/>
    </source>
</evidence>
<evidence type="ECO:0000256" key="22">
    <source>
        <dbReference type="SAM" id="Phobius"/>
    </source>
</evidence>
<dbReference type="FunFam" id="3.30.200.20:FF:000432">
    <property type="entry name" value="LRR receptor-like serine/threonine-protein kinase EFR"/>
    <property type="match status" value="1"/>
</dbReference>
<dbReference type="InterPro" id="IPR000719">
    <property type="entry name" value="Prot_kinase_dom"/>
</dbReference>
<dbReference type="GO" id="GO:0004674">
    <property type="term" value="F:protein serine/threonine kinase activity"/>
    <property type="evidence" value="ECO:0007669"/>
    <property type="project" value="UniProtKB-KW"/>
</dbReference>
<dbReference type="PROSITE" id="PS00108">
    <property type="entry name" value="PROTEIN_KINASE_ST"/>
    <property type="match status" value="1"/>
</dbReference>
<reference evidence="25" key="1">
    <citation type="journal article" date="2022" name="Plant J.">
        <title>Strategies of tolerance reflected in two North American maple genomes.</title>
        <authorList>
            <person name="McEvoy S.L."/>
            <person name="Sezen U.U."/>
            <person name="Trouern-Trend A."/>
            <person name="McMahon S.M."/>
            <person name="Schaberg P.G."/>
            <person name="Yang J."/>
            <person name="Wegrzyn J.L."/>
            <person name="Swenson N.G."/>
        </authorList>
    </citation>
    <scope>NUCLEOTIDE SEQUENCE</scope>
    <source>
        <strain evidence="25">NS2018</strain>
    </source>
</reference>
<dbReference type="SUPFAM" id="SSF56112">
    <property type="entry name" value="Protein kinase-like (PK-like)"/>
    <property type="match status" value="1"/>
</dbReference>
<organism evidence="25 26">
    <name type="scientific">Acer saccharum</name>
    <name type="common">Sugar maple</name>
    <dbReference type="NCBI Taxonomy" id="4024"/>
    <lineage>
        <taxon>Eukaryota</taxon>
        <taxon>Viridiplantae</taxon>
        <taxon>Streptophyta</taxon>
        <taxon>Embryophyta</taxon>
        <taxon>Tracheophyta</taxon>
        <taxon>Spermatophyta</taxon>
        <taxon>Magnoliopsida</taxon>
        <taxon>eudicotyledons</taxon>
        <taxon>Gunneridae</taxon>
        <taxon>Pentapetalae</taxon>
        <taxon>rosids</taxon>
        <taxon>malvids</taxon>
        <taxon>Sapindales</taxon>
        <taxon>Sapindaceae</taxon>
        <taxon>Hippocastanoideae</taxon>
        <taxon>Acereae</taxon>
        <taxon>Acer</taxon>
    </lineage>
</organism>
<feature type="domain" description="Protein kinase" evidence="23">
    <location>
        <begin position="745"/>
        <end position="1056"/>
    </location>
</feature>
<dbReference type="PROSITE" id="PS50011">
    <property type="entry name" value="PROTEIN_KINASE_DOM"/>
    <property type="match status" value="1"/>
</dbReference>
<proteinExistence type="predicted"/>
<evidence type="ECO:0000256" key="19">
    <source>
        <dbReference type="ARBA" id="ARBA00047899"/>
    </source>
</evidence>
<keyword evidence="16 22" id="KW-0472">Membrane</keyword>
<keyword evidence="7" id="KW-0433">Leucine-rich repeat</keyword>
<keyword evidence="18" id="KW-0325">Glycoprotein</keyword>
<dbReference type="Pfam" id="PF00560">
    <property type="entry name" value="LRR_1"/>
    <property type="match status" value="1"/>
</dbReference>
<dbReference type="CDD" id="cd22157">
    <property type="entry name" value="F-box_AtFBW1-like"/>
    <property type="match status" value="1"/>
</dbReference>
<gene>
    <name evidence="25" type="ORF">LWI29_027267</name>
</gene>
<dbReference type="PROSITE" id="PS00107">
    <property type="entry name" value="PROTEIN_KINASE_ATP"/>
    <property type="match status" value="1"/>
</dbReference>
<keyword evidence="13" id="KW-0418">Kinase</keyword>
<keyword evidence="26" id="KW-1185">Reference proteome</keyword>
<dbReference type="GO" id="GO:0033612">
    <property type="term" value="F:receptor serine/threonine kinase binding"/>
    <property type="evidence" value="ECO:0007669"/>
    <property type="project" value="TreeGrafter"/>
</dbReference>
<dbReference type="InterPro" id="IPR008271">
    <property type="entry name" value="Ser/Thr_kinase_AS"/>
</dbReference>
<dbReference type="AlphaFoldDB" id="A0AA39VBU6"/>
<evidence type="ECO:0000256" key="15">
    <source>
        <dbReference type="ARBA" id="ARBA00022989"/>
    </source>
</evidence>
<evidence type="ECO:0000256" key="11">
    <source>
        <dbReference type="ARBA" id="ARBA00022737"/>
    </source>
</evidence>
<keyword evidence="8" id="KW-0808">Transferase</keyword>
<evidence type="ECO:0000256" key="12">
    <source>
        <dbReference type="ARBA" id="ARBA00022741"/>
    </source>
</evidence>
<evidence type="ECO:0000256" key="4">
    <source>
        <dbReference type="ARBA" id="ARBA00022475"/>
    </source>
</evidence>
<evidence type="ECO:0000259" key="23">
    <source>
        <dbReference type="PROSITE" id="PS50011"/>
    </source>
</evidence>
<dbReference type="SMART" id="SM00220">
    <property type="entry name" value="S_TKc"/>
    <property type="match status" value="1"/>
</dbReference>
<evidence type="ECO:0000256" key="5">
    <source>
        <dbReference type="ARBA" id="ARBA00022527"/>
    </source>
</evidence>
<keyword evidence="17" id="KW-0675">Receptor</keyword>
<dbReference type="InterPro" id="IPR011009">
    <property type="entry name" value="Kinase-like_dom_sf"/>
</dbReference>
<comment type="catalytic activity">
    <reaction evidence="19">
        <text>L-threonyl-[protein] + ATP = O-phospho-L-threonyl-[protein] + ADP + H(+)</text>
        <dbReference type="Rhea" id="RHEA:46608"/>
        <dbReference type="Rhea" id="RHEA-COMP:11060"/>
        <dbReference type="Rhea" id="RHEA-COMP:11605"/>
        <dbReference type="ChEBI" id="CHEBI:15378"/>
        <dbReference type="ChEBI" id="CHEBI:30013"/>
        <dbReference type="ChEBI" id="CHEBI:30616"/>
        <dbReference type="ChEBI" id="CHEBI:61977"/>
        <dbReference type="ChEBI" id="CHEBI:456216"/>
        <dbReference type="EC" id="2.7.11.1"/>
    </reaction>
</comment>
<keyword evidence="11" id="KW-0677">Repeat</keyword>
<keyword evidence="4" id="KW-1003">Cell membrane</keyword>
<dbReference type="Pfam" id="PF12937">
    <property type="entry name" value="F-box-like"/>
    <property type="match status" value="1"/>
</dbReference>
<evidence type="ECO:0000256" key="7">
    <source>
        <dbReference type="ARBA" id="ARBA00022614"/>
    </source>
</evidence>
<keyword evidence="10" id="KW-0732">Signal</keyword>
<dbReference type="GO" id="GO:0005524">
    <property type="term" value="F:ATP binding"/>
    <property type="evidence" value="ECO:0007669"/>
    <property type="project" value="UniProtKB-UniRule"/>
</dbReference>
<dbReference type="FunFam" id="3.80.10.10:FF:000095">
    <property type="entry name" value="LRR receptor-like serine/threonine-protein kinase GSO1"/>
    <property type="match status" value="1"/>
</dbReference>
<keyword evidence="5" id="KW-0723">Serine/threonine-protein kinase</keyword>
<evidence type="ECO:0000256" key="2">
    <source>
        <dbReference type="ARBA" id="ARBA00004479"/>
    </source>
</evidence>
<evidence type="ECO:0000256" key="16">
    <source>
        <dbReference type="ARBA" id="ARBA00023136"/>
    </source>
</evidence>
<keyword evidence="15 22" id="KW-1133">Transmembrane helix</keyword>
<name>A0AA39VBU6_ACESA</name>
<dbReference type="FunFam" id="3.80.10.10:FF:000288">
    <property type="entry name" value="LRR receptor-like serine/threonine-protein kinase EFR"/>
    <property type="match status" value="1"/>
</dbReference>
<keyword evidence="6" id="KW-0597">Phosphoprotein</keyword>
<feature type="domain" description="F-box" evidence="24">
    <location>
        <begin position="28"/>
        <end position="75"/>
    </location>
</feature>
<comment type="catalytic activity">
    <reaction evidence="20">
        <text>L-seryl-[protein] + ATP = O-phospho-L-seryl-[protein] + ADP + H(+)</text>
        <dbReference type="Rhea" id="RHEA:17989"/>
        <dbReference type="Rhea" id="RHEA-COMP:9863"/>
        <dbReference type="Rhea" id="RHEA-COMP:11604"/>
        <dbReference type="ChEBI" id="CHEBI:15378"/>
        <dbReference type="ChEBI" id="CHEBI:29999"/>
        <dbReference type="ChEBI" id="CHEBI:30616"/>
        <dbReference type="ChEBI" id="CHEBI:83421"/>
        <dbReference type="ChEBI" id="CHEBI:456216"/>
        <dbReference type="EC" id="2.7.11.1"/>
    </reaction>
</comment>
<accession>A0AA39VBU6</accession>
<dbReference type="InterPro" id="IPR017441">
    <property type="entry name" value="Protein_kinase_ATP_BS"/>
</dbReference>
<reference evidence="25" key="2">
    <citation type="submission" date="2023-06" db="EMBL/GenBank/DDBJ databases">
        <authorList>
            <person name="Swenson N.G."/>
            <person name="Wegrzyn J.L."/>
            <person name="Mcevoy S.L."/>
        </authorList>
    </citation>
    <scope>NUCLEOTIDE SEQUENCE</scope>
    <source>
        <strain evidence="25">NS2018</strain>
        <tissue evidence="25">Leaf</tissue>
    </source>
</reference>
<evidence type="ECO:0000256" key="18">
    <source>
        <dbReference type="ARBA" id="ARBA00023180"/>
    </source>
</evidence>
<dbReference type="SMART" id="SM00256">
    <property type="entry name" value="FBOX"/>
    <property type="match status" value="1"/>
</dbReference>
<dbReference type="InterPro" id="IPR001611">
    <property type="entry name" value="Leu-rich_rpt"/>
</dbReference>
<dbReference type="Gene3D" id="3.80.10.10">
    <property type="entry name" value="Ribonuclease Inhibitor"/>
    <property type="match status" value="2"/>
</dbReference>
<dbReference type="SUPFAM" id="SSF52058">
    <property type="entry name" value="L domain-like"/>
    <property type="match status" value="1"/>
</dbReference>
<evidence type="ECO:0000256" key="1">
    <source>
        <dbReference type="ARBA" id="ARBA00004162"/>
    </source>
</evidence>
<dbReference type="EMBL" id="JAUESC010000388">
    <property type="protein sequence ID" value="KAK0572173.1"/>
    <property type="molecule type" value="Genomic_DNA"/>
</dbReference>
<evidence type="ECO:0000256" key="3">
    <source>
        <dbReference type="ARBA" id="ARBA00012513"/>
    </source>
</evidence>
<evidence type="ECO:0000256" key="8">
    <source>
        <dbReference type="ARBA" id="ARBA00022679"/>
    </source>
</evidence>
<dbReference type="InterPro" id="IPR036047">
    <property type="entry name" value="F-box-like_dom_sf"/>
</dbReference>
<dbReference type="Pfam" id="PF13855">
    <property type="entry name" value="LRR_8"/>
    <property type="match status" value="2"/>
</dbReference>
<dbReference type="Proteomes" id="UP001168877">
    <property type="component" value="Unassembled WGS sequence"/>
</dbReference>
<dbReference type="PROSITE" id="PS50181">
    <property type="entry name" value="FBOX"/>
    <property type="match status" value="1"/>
</dbReference>
<dbReference type="SMART" id="SM00369">
    <property type="entry name" value="LRR_TYP"/>
    <property type="match status" value="7"/>
</dbReference>
<dbReference type="PANTHER" id="PTHR48056">
    <property type="entry name" value="LRR RECEPTOR-LIKE SERINE/THREONINE-PROTEIN KINASE-RELATED"/>
    <property type="match status" value="1"/>
</dbReference>
<evidence type="ECO:0000313" key="25">
    <source>
        <dbReference type="EMBL" id="KAK0572173.1"/>
    </source>
</evidence>
<comment type="caution">
    <text evidence="25">The sequence shown here is derived from an EMBL/GenBank/DDBJ whole genome shotgun (WGS) entry which is preliminary data.</text>
</comment>
<dbReference type="InterPro" id="IPR001810">
    <property type="entry name" value="F-box_dom"/>
</dbReference>
<dbReference type="Pfam" id="PF00069">
    <property type="entry name" value="Pkinase"/>
    <property type="match status" value="1"/>
</dbReference>
<keyword evidence="12 21" id="KW-0547">Nucleotide-binding</keyword>
<comment type="subcellular location">
    <subcellularLocation>
        <location evidence="1">Cell membrane</location>
        <topology evidence="1">Single-pass membrane protein</topology>
    </subcellularLocation>
    <subcellularLocation>
        <location evidence="2">Membrane</location>
        <topology evidence="2">Single-pass type I membrane protein</topology>
    </subcellularLocation>
</comment>
<evidence type="ECO:0000256" key="10">
    <source>
        <dbReference type="ARBA" id="ARBA00022729"/>
    </source>
</evidence>
<evidence type="ECO:0000256" key="13">
    <source>
        <dbReference type="ARBA" id="ARBA00022777"/>
    </source>
</evidence>
<dbReference type="CDD" id="cd14066">
    <property type="entry name" value="STKc_IRAK"/>
    <property type="match status" value="1"/>
</dbReference>
<dbReference type="Gene3D" id="1.10.510.10">
    <property type="entry name" value="Transferase(Phosphotransferase) domain 1"/>
    <property type="match status" value="1"/>
</dbReference>
<evidence type="ECO:0000256" key="17">
    <source>
        <dbReference type="ARBA" id="ARBA00023170"/>
    </source>
</evidence>